<dbReference type="RefSeq" id="XP_064702999.1">
    <property type="nucleotide sequence ID" value="XM_064850112.1"/>
</dbReference>
<keyword evidence="1" id="KW-0862">Zinc</keyword>
<name>A0AAV9N0P6_9EURO</name>
<dbReference type="EMBL" id="JAVRRD010000025">
    <property type="protein sequence ID" value="KAK5047455.1"/>
    <property type="molecule type" value="Genomic_DNA"/>
</dbReference>
<keyword evidence="5" id="KW-1185">Reference proteome</keyword>
<comment type="caution">
    <text evidence="4">The sequence shown here is derived from an EMBL/GenBank/DDBJ whole genome shotgun (WGS) entry which is preliminary data.</text>
</comment>
<dbReference type="GO" id="GO:0008270">
    <property type="term" value="F:zinc ion binding"/>
    <property type="evidence" value="ECO:0007669"/>
    <property type="project" value="UniProtKB-KW"/>
</dbReference>
<keyword evidence="1" id="KW-0479">Metal-binding</keyword>
<sequence>MSWCKLNDPILDTNEKPFPCPRCEQAFQRSDVRALHVKKTHGIDFIAINLANNENSEPRRKRVKTACNLCRRPQDLDLGFDGSNADLIIEDDSDLQLEATDSSLTTGFVFERENIQQEASFPQVLVPDSFSPAPRTTQVSITTPIPISLPVDVVPGPDTAIMFQTDVETNVLTELWQVPLLSGEAWWEDLDFGSNSLTTAMPDLAADPLSPPAHSYSRMMQDYFDQRSRARCPSPDKEAAMWYSAPASLWDHDLEILNVYVNLFARNVPRFFRLFEDLTMTFTTRPDYVLAVGAVGGLYCATTGSFEFSKAMYNDSRRLLLASTKAAGWYTKNNPDYEEVMTIVKTYILNEIYGLSSGDKRSYEFVEVFHQDLAKAIQILNTLSIAATPSSRRSEINLLKEGLYILDCYRICILQRPPSLLWQHLDPQQIPEPVDTAPDDINYLLLAISHPGHSIAPGSLERRSLGALSALAPFLWRVMRLAPAGVDPTKPLSKPEFIELAIDKWLRSHRYPADRAAVILSHFMNVAIHTNLLVIQNYAHLTLNKDGSNKGSDPYQASITRWANGRHYQIAKWHAERTLQSGEMEESLGSKEDYNSARRRETDQTASTLSAQNGSIDVAHVPYAVYYATLVLWCGSAVQESGTDVERQSYLIRGRNILLRHKLRIASLLERVLRQVGK</sequence>
<dbReference type="CDD" id="cd12148">
    <property type="entry name" value="fungal_TF_MHR"/>
    <property type="match status" value="1"/>
</dbReference>
<proteinExistence type="predicted"/>
<keyword evidence="1" id="KW-0863">Zinc-finger</keyword>
<dbReference type="GeneID" id="89974723"/>
<gene>
    <name evidence="4" type="ORF">LTR84_006551</name>
</gene>
<accession>A0AAV9N0P6</accession>
<feature type="region of interest" description="Disordered" evidence="2">
    <location>
        <begin position="581"/>
        <end position="609"/>
    </location>
</feature>
<evidence type="ECO:0000259" key="3">
    <source>
        <dbReference type="PROSITE" id="PS50157"/>
    </source>
</evidence>
<reference evidence="4 5" key="1">
    <citation type="submission" date="2023-08" db="EMBL/GenBank/DDBJ databases">
        <title>Black Yeasts Isolated from many extreme environments.</title>
        <authorList>
            <person name="Coleine C."/>
            <person name="Stajich J.E."/>
            <person name="Selbmann L."/>
        </authorList>
    </citation>
    <scope>NUCLEOTIDE SEQUENCE [LARGE SCALE GENOMIC DNA]</scope>
    <source>
        <strain evidence="4 5">CCFEE 5792</strain>
    </source>
</reference>
<organism evidence="4 5">
    <name type="scientific">Exophiala bonariae</name>
    <dbReference type="NCBI Taxonomy" id="1690606"/>
    <lineage>
        <taxon>Eukaryota</taxon>
        <taxon>Fungi</taxon>
        <taxon>Dikarya</taxon>
        <taxon>Ascomycota</taxon>
        <taxon>Pezizomycotina</taxon>
        <taxon>Eurotiomycetes</taxon>
        <taxon>Chaetothyriomycetidae</taxon>
        <taxon>Chaetothyriales</taxon>
        <taxon>Herpotrichiellaceae</taxon>
        <taxon>Exophiala</taxon>
    </lineage>
</organism>
<evidence type="ECO:0000313" key="5">
    <source>
        <dbReference type="Proteomes" id="UP001358417"/>
    </source>
</evidence>
<feature type="domain" description="C2H2-type" evidence="3">
    <location>
        <begin position="18"/>
        <end position="41"/>
    </location>
</feature>
<evidence type="ECO:0000256" key="1">
    <source>
        <dbReference type="PROSITE-ProRule" id="PRU00042"/>
    </source>
</evidence>
<evidence type="ECO:0000256" key="2">
    <source>
        <dbReference type="SAM" id="MobiDB-lite"/>
    </source>
</evidence>
<dbReference type="InterPro" id="IPR013087">
    <property type="entry name" value="Znf_C2H2_type"/>
</dbReference>
<protein>
    <recommendedName>
        <fullName evidence="3">C2H2-type domain-containing protein</fullName>
    </recommendedName>
</protein>
<dbReference type="AlphaFoldDB" id="A0AAV9N0P6"/>
<feature type="compositionally biased region" description="Basic and acidic residues" evidence="2">
    <location>
        <begin position="588"/>
        <end position="603"/>
    </location>
</feature>
<dbReference type="Proteomes" id="UP001358417">
    <property type="component" value="Unassembled WGS sequence"/>
</dbReference>
<dbReference type="PROSITE" id="PS50157">
    <property type="entry name" value="ZINC_FINGER_C2H2_2"/>
    <property type="match status" value="1"/>
</dbReference>
<evidence type="ECO:0000313" key="4">
    <source>
        <dbReference type="EMBL" id="KAK5047455.1"/>
    </source>
</evidence>
<dbReference type="Gene3D" id="3.30.160.60">
    <property type="entry name" value="Classic Zinc Finger"/>
    <property type="match status" value="1"/>
</dbReference>
<dbReference type="PROSITE" id="PS00028">
    <property type="entry name" value="ZINC_FINGER_C2H2_1"/>
    <property type="match status" value="1"/>
</dbReference>